<dbReference type="AlphaFoldDB" id="A0A250KYB1"/>
<dbReference type="EMBL" id="AP017928">
    <property type="protein sequence ID" value="BBA36615.1"/>
    <property type="molecule type" value="Genomic_DNA"/>
</dbReference>
<dbReference type="InterPro" id="IPR036465">
    <property type="entry name" value="vWFA_dom_sf"/>
</dbReference>
<name>A0A250KYB1_9GAMM</name>
<dbReference type="InterPro" id="IPR002035">
    <property type="entry name" value="VWF_A"/>
</dbReference>
<organism evidence="2 3">
    <name type="scientific">Methylocaldum marinum</name>
    <dbReference type="NCBI Taxonomy" id="1432792"/>
    <lineage>
        <taxon>Bacteria</taxon>
        <taxon>Pseudomonadati</taxon>
        <taxon>Pseudomonadota</taxon>
        <taxon>Gammaproteobacteria</taxon>
        <taxon>Methylococcales</taxon>
        <taxon>Methylococcaceae</taxon>
        <taxon>Methylocaldum</taxon>
    </lineage>
</organism>
<gene>
    <name evidence="2" type="ORF">sS8_4685</name>
</gene>
<dbReference type="SMART" id="SM00327">
    <property type="entry name" value="VWA"/>
    <property type="match status" value="1"/>
</dbReference>
<dbReference type="PROSITE" id="PS50234">
    <property type="entry name" value="VWFA"/>
    <property type="match status" value="1"/>
</dbReference>
<proteinExistence type="predicted"/>
<dbReference type="CDD" id="cd00198">
    <property type="entry name" value="vWFA"/>
    <property type="match status" value="1"/>
</dbReference>
<feature type="domain" description="VWFA" evidence="1">
    <location>
        <begin position="48"/>
        <end position="245"/>
    </location>
</feature>
<evidence type="ECO:0000313" key="3">
    <source>
        <dbReference type="Proteomes" id="UP000266313"/>
    </source>
</evidence>
<dbReference type="Gene3D" id="3.40.50.410">
    <property type="entry name" value="von Willebrand factor, type A domain"/>
    <property type="match status" value="1"/>
</dbReference>
<dbReference type="RefSeq" id="WP_232020399.1">
    <property type="nucleotide sequence ID" value="NZ_AP017928.1"/>
</dbReference>
<sequence>MLPRDPLSTAVDRLLRLSASAAAIGLSLGIAGPYFREQWVDRVGTGAQIVLLLDRSSSMNENFSGRYMGGGAQEVKGAVARKILSEFVARREHDLFAMIDFSAAPIYVMPFTQDRPAILAAINAASGRGHGATNIAPGLAMALDFYDGKPFTGSRIVLLVSDGAARIEEETRDKLRQLFRETQATLYWIYLRNPRSGRLSERPVNPGESTTPEYFLHEYFQSLGVPYRAFEAENPEALQRAITEVGQLENLPLHYVEKLPRRDISGSCYAVALVFLALLLGAKSLEVKSWPA</sequence>
<dbReference type="Pfam" id="PF13519">
    <property type="entry name" value="VWA_2"/>
    <property type="match status" value="1"/>
</dbReference>
<keyword evidence="3" id="KW-1185">Reference proteome</keyword>
<reference evidence="2 3" key="1">
    <citation type="submission" date="2016-12" db="EMBL/GenBank/DDBJ databases">
        <title>Genome sequencing of Methylocaldum marinum.</title>
        <authorList>
            <person name="Takeuchi M."/>
            <person name="Kamagata Y."/>
            <person name="Hiraoka S."/>
            <person name="Oshima K."/>
            <person name="Hattori M."/>
            <person name="Iwasaki W."/>
        </authorList>
    </citation>
    <scope>NUCLEOTIDE SEQUENCE [LARGE SCALE GENOMIC DNA]</scope>
    <source>
        <strain evidence="2 3">S8</strain>
    </source>
</reference>
<evidence type="ECO:0000313" key="2">
    <source>
        <dbReference type="EMBL" id="BBA36615.1"/>
    </source>
</evidence>
<evidence type="ECO:0000259" key="1">
    <source>
        <dbReference type="PROSITE" id="PS50234"/>
    </source>
</evidence>
<dbReference type="Proteomes" id="UP000266313">
    <property type="component" value="Chromosome"/>
</dbReference>
<protein>
    <submittedName>
        <fullName evidence="2">MxaC protein</fullName>
    </submittedName>
</protein>
<dbReference type="KEGG" id="mmai:sS8_4685"/>
<dbReference type="SUPFAM" id="SSF53300">
    <property type="entry name" value="vWA-like"/>
    <property type="match status" value="1"/>
</dbReference>
<accession>A0A250KYB1</accession>